<name>A0AAW0YY52_9TREE</name>
<dbReference type="AlphaFoldDB" id="A0AAW0YY52"/>
<feature type="coiled-coil region" evidence="1">
    <location>
        <begin position="200"/>
        <end position="227"/>
    </location>
</feature>
<dbReference type="GO" id="GO:0005869">
    <property type="term" value="C:dynactin complex"/>
    <property type="evidence" value="ECO:0007669"/>
    <property type="project" value="InterPro"/>
</dbReference>
<gene>
    <name evidence="2" type="ORF">IAR55_004150</name>
</gene>
<keyword evidence="1" id="KW-0175">Coiled coil</keyword>
<evidence type="ECO:0000313" key="3">
    <source>
        <dbReference type="Proteomes" id="UP001388673"/>
    </source>
</evidence>
<dbReference type="EMBL" id="JBCAWK010000007">
    <property type="protein sequence ID" value="KAK8853444.1"/>
    <property type="molecule type" value="Genomic_DNA"/>
</dbReference>
<keyword evidence="3" id="KW-1185">Reference proteome</keyword>
<dbReference type="InterPro" id="IPR009991">
    <property type="entry name" value="DCTN3"/>
</dbReference>
<dbReference type="PANTHER" id="PTHR28360:SF1">
    <property type="entry name" value="DYNACTIN SUBUNIT 3"/>
    <property type="match status" value="1"/>
</dbReference>
<sequence length="229" mass="25965">MAQAPLLPLDLRIRTIEAQLFGLPSSLTDSTHVQRSESKPIKPATRRLREIEGALERLGGSSDGIKRLIDGYNRYLPLLTLPTLNTPLPAQDQNTVDDLKDPQPIRKEDLLPDKVKLAMVLEAANEIRGAERDLREIELLKARGVEGSGHLEQLIPFRGELIEAIRESDQRGNELDKARHDVARLLSRYSEFSDTASDLFIDLHHQLEALEEGVTRLERKKRKEIALRY</sequence>
<reference evidence="2 3" key="1">
    <citation type="journal article" date="2024" name="bioRxiv">
        <title>Comparative genomics of Cryptococcus and Kwoniella reveals pathogenesis evolution and contrasting karyotype dynamics via intercentromeric recombination or chromosome fusion.</title>
        <authorList>
            <person name="Coelho M.A."/>
            <person name="David-Palma M."/>
            <person name="Shea T."/>
            <person name="Bowers K."/>
            <person name="McGinley-Smith S."/>
            <person name="Mohammad A.W."/>
            <person name="Gnirke A."/>
            <person name="Yurkov A.M."/>
            <person name="Nowrousian M."/>
            <person name="Sun S."/>
            <person name="Cuomo C.A."/>
            <person name="Heitman J."/>
        </authorList>
    </citation>
    <scope>NUCLEOTIDE SEQUENCE [LARGE SCALE GENOMIC DNA]</scope>
    <source>
        <strain evidence="2 3">CBS 13917</strain>
    </source>
</reference>
<proteinExistence type="predicted"/>
<dbReference type="RefSeq" id="XP_066802630.1">
    <property type="nucleotide sequence ID" value="XM_066947251.1"/>
</dbReference>
<dbReference type="Proteomes" id="UP001388673">
    <property type="component" value="Unassembled WGS sequence"/>
</dbReference>
<dbReference type="GeneID" id="92181408"/>
<dbReference type="GO" id="GO:0061640">
    <property type="term" value="P:cytoskeleton-dependent cytokinesis"/>
    <property type="evidence" value="ECO:0007669"/>
    <property type="project" value="InterPro"/>
</dbReference>
<organism evidence="2 3">
    <name type="scientific">Kwoniella newhampshirensis</name>
    <dbReference type="NCBI Taxonomy" id="1651941"/>
    <lineage>
        <taxon>Eukaryota</taxon>
        <taxon>Fungi</taxon>
        <taxon>Dikarya</taxon>
        <taxon>Basidiomycota</taxon>
        <taxon>Agaricomycotina</taxon>
        <taxon>Tremellomycetes</taxon>
        <taxon>Tremellales</taxon>
        <taxon>Cryptococcaceae</taxon>
        <taxon>Kwoniella</taxon>
    </lineage>
</organism>
<dbReference type="Pfam" id="PF07426">
    <property type="entry name" value="Dynactin_p22"/>
    <property type="match status" value="1"/>
</dbReference>
<evidence type="ECO:0000256" key="1">
    <source>
        <dbReference type="SAM" id="Coils"/>
    </source>
</evidence>
<dbReference type="KEGG" id="kne:92181408"/>
<evidence type="ECO:0008006" key="4">
    <source>
        <dbReference type="Google" id="ProtNLM"/>
    </source>
</evidence>
<dbReference type="PANTHER" id="PTHR28360">
    <property type="entry name" value="DYNACTIN SUBUNIT 3"/>
    <property type="match status" value="1"/>
</dbReference>
<accession>A0AAW0YY52</accession>
<protein>
    <recommendedName>
        <fullName evidence="4">Dynactin 2</fullName>
    </recommendedName>
</protein>
<comment type="caution">
    <text evidence="2">The sequence shown here is derived from an EMBL/GenBank/DDBJ whole genome shotgun (WGS) entry which is preliminary data.</text>
</comment>
<evidence type="ECO:0000313" key="2">
    <source>
        <dbReference type="EMBL" id="KAK8853444.1"/>
    </source>
</evidence>